<feature type="compositionally biased region" description="Polar residues" evidence="1">
    <location>
        <begin position="418"/>
        <end position="443"/>
    </location>
</feature>
<accession>A0A177TV31</accession>
<evidence type="ECO:0000313" key="2">
    <source>
        <dbReference type="EMBL" id="KAE8244323.1"/>
    </source>
</evidence>
<keyword evidence="3" id="KW-1185">Reference proteome</keyword>
<feature type="compositionally biased region" description="Basic and acidic residues" evidence="1">
    <location>
        <begin position="257"/>
        <end position="267"/>
    </location>
</feature>
<organism evidence="2 3">
    <name type="scientific">Tilletia indica</name>
    <dbReference type="NCBI Taxonomy" id="43049"/>
    <lineage>
        <taxon>Eukaryota</taxon>
        <taxon>Fungi</taxon>
        <taxon>Dikarya</taxon>
        <taxon>Basidiomycota</taxon>
        <taxon>Ustilaginomycotina</taxon>
        <taxon>Exobasidiomycetes</taxon>
        <taxon>Tilletiales</taxon>
        <taxon>Tilletiaceae</taxon>
        <taxon>Tilletia</taxon>
    </lineage>
</organism>
<dbReference type="Proteomes" id="UP000077521">
    <property type="component" value="Unassembled WGS sequence"/>
</dbReference>
<feature type="region of interest" description="Disordered" evidence="1">
    <location>
        <begin position="416"/>
        <end position="447"/>
    </location>
</feature>
<dbReference type="EMBL" id="LWDF02000674">
    <property type="protein sequence ID" value="KAE8244323.1"/>
    <property type="molecule type" value="Genomic_DNA"/>
</dbReference>
<feature type="region of interest" description="Disordered" evidence="1">
    <location>
        <begin position="578"/>
        <end position="612"/>
    </location>
</feature>
<feature type="region of interest" description="Disordered" evidence="1">
    <location>
        <begin position="1"/>
        <end position="129"/>
    </location>
</feature>
<feature type="compositionally biased region" description="Basic residues" evidence="1">
    <location>
        <begin position="1"/>
        <end position="12"/>
    </location>
</feature>
<feature type="region of interest" description="Disordered" evidence="1">
    <location>
        <begin position="460"/>
        <end position="547"/>
    </location>
</feature>
<feature type="compositionally biased region" description="Polar residues" evidence="1">
    <location>
        <begin position="469"/>
        <end position="502"/>
    </location>
</feature>
<name>A0A177TV31_9BASI</name>
<feature type="compositionally biased region" description="Low complexity" evidence="1">
    <location>
        <begin position="695"/>
        <end position="706"/>
    </location>
</feature>
<feature type="compositionally biased region" description="Pro residues" evidence="1">
    <location>
        <begin position="16"/>
        <end position="31"/>
    </location>
</feature>
<reference evidence="2" key="1">
    <citation type="submission" date="2016-04" db="EMBL/GenBank/DDBJ databases">
        <authorList>
            <person name="Nguyen H.D."/>
            <person name="Samba Siva P."/>
            <person name="Cullis J."/>
            <person name="Levesque C.A."/>
            <person name="Hambleton S."/>
        </authorList>
    </citation>
    <scope>NUCLEOTIDE SEQUENCE</scope>
    <source>
        <strain evidence="2">DAOMC 236416</strain>
    </source>
</reference>
<dbReference type="AlphaFoldDB" id="A0A177TV31"/>
<evidence type="ECO:0000313" key="3">
    <source>
        <dbReference type="Proteomes" id="UP000077521"/>
    </source>
</evidence>
<feature type="compositionally biased region" description="Polar residues" evidence="1">
    <location>
        <begin position="99"/>
        <end position="110"/>
    </location>
</feature>
<feature type="region of interest" description="Disordered" evidence="1">
    <location>
        <begin position="257"/>
        <end position="307"/>
    </location>
</feature>
<feature type="compositionally biased region" description="Basic and acidic residues" evidence="1">
    <location>
        <begin position="71"/>
        <end position="82"/>
    </location>
</feature>
<evidence type="ECO:0000256" key="1">
    <source>
        <dbReference type="SAM" id="MobiDB-lite"/>
    </source>
</evidence>
<sequence length="706" mass="77186">MSQRQFIRKHSSNARLPPPASPPNVPIPRTPSPIRALLRYRDRCRGTSRLGESTQDHVGYIQSDDQFQETRQNEVRADERHPYSCRGTPSTGRDDSPHGSPSASQESSVFDSLVDQMPEPPPKKTVDTRASQYWRPTGEIEALLGMIDSFQPLEALRLPVDHSLGPDIKRLPSIKVQSATGEGGQMPRYTRIFGPTSVTSMDSSIDGRDSSSNFVKTPTTPDFPSDIGAIPLHRPPNVHLYQKMLPVVPFIAAEAETTDKSVPEKQTRKTRSTSLLSSSLNRGSTLRPGGRARAATRCSTSEKRPVLRSIPSGQTKYEDSFENQTPRKRGYTEVDTPGFEILQGAPLLRSKVVSNPSPVQARIAAPAADMTTPSRRFKLPVTEINRAMESNADESSVEILQETANLVNHQALHRTPGTRFNSLSDEGHGNQQPRHGETSQTFRRNSDLLRVDPLQLLREDLKTPPPFPSSSASLRGTSQIGSRPPWLTNSSSHQSMTSLSGTDTKEYLTSCGPRPRPRSIRSLISFPRATPRTSDVEQDDLNNSHKTGTGSKIIRKVWSFGQLSSLCLPISITQVAEEGGAGGGKYPTTKTTGHADPTMPRPSTSTQGDRFPSLYSKASKFIRRSTHSFQHPQSSAPAPPLPSTKPQCRTLPTADSTMPPFRSVQPDCTTNGRAAAGVGGTPNSISKGKRRLTDSRFSFSSYASAA</sequence>
<feature type="compositionally biased region" description="Low complexity" evidence="1">
    <location>
        <begin position="272"/>
        <end position="287"/>
    </location>
</feature>
<proteinExistence type="predicted"/>
<comment type="caution">
    <text evidence="2">The sequence shown here is derived from an EMBL/GenBank/DDBJ whole genome shotgun (WGS) entry which is preliminary data.</text>
</comment>
<reference evidence="2" key="2">
    <citation type="journal article" date="2019" name="IMA Fungus">
        <title>Genome sequencing and comparison of five Tilletia species to identify candidate genes for the detection of regulated species infecting wheat.</title>
        <authorList>
            <person name="Nguyen H.D.T."/>
            <person name="Sultana T."/>
            <person name="Kesanakurti P."/>
            <person name="Hambleton S."/>
        </authorList>
    </citation>
    <scope>NUCLEOTIDE SEQUENCE</scope>
    <source>
        <strain evidence="2">DAOMC 236416</strain>
    </source>
</reference>
<protein>
    <submittedName>
        <fullName evidence="2">Uncharacterized protein</fullName>
    </submittedName>
</protein>
<feature type="region of interest" description="Disordered" evidence="1">
    <location>
        <begin position="625"/>
        <end position="706"/>
    </location>
</feature>
<gene>
    <name evidence="2" type="ORF">A4X13_0g6679</name>
</gene>